<dbReference type="Gene3D" id="1.10.860.10">
    <property type="entry name" value="DNAb Helicase, Chain A"/>
    <property type="match status" value="2"/>
</dbReference>
<evidence type="ECO:0000259" key="4">
    <source>
        <dbReference type="Pfam" id="PF00772"/>
    </source>
</evidence>
<dbReference type="PANTHER" id="PTHR30153">
    <property type="entry name" value="REPLICATIVE DNA HELICASE DNAB"/>
    <property type="match status" value="1"/>
</dbReference>
<dbReference type="GO" id="GO:0006260">
    <property type="term" value="P:DNA replication"/>
    <property type="evidence" value="ECO:0007669"/>
    <property type="project" value="UniProtKB-KW"/>
</dbReference>
<keyword evidence="6" id="KW-0547">Nucleotide-binding</keyword>
<evidence type="ECO:0000313" key="8">
    <source>
        <dbReference type="Proteomes" id="UP001210609"/>
    </source>
</evidence>
<dbReference type="RefSeq" id="WP_159489870.1">
    <property type="nucleotide sequence ID" value="NZ_BLIP01000002.1"/>
</dbReference>
<protein>
    <submittedName>
        <fullName evidence="6">Helicase DnaB</fullName>
    </submittedName>
</protein>
<organism evidence="5 7">
    <name type="scientific">Streptomyces nigrescens</name>
    <dbReference type="NCBI Taxonomy" id="1920"/>
    <lineage>
        <taxon>Bacteria</taxon>
        <taxon>Bacillati</taxon>
        <taxon>Actinomycetota</taxon>
        <taxon>Actinomycetes</taxon>
        <taxon>Kitasatosporales</taxon>
        <taxon>Streptomycetaceae</taxon>
        <taxon>Streptomyces</taxon>
    </lineage>
</organism>
<feature type="compositionally biased region" description="Pro residues" evidence="3">
    <location>
        <begin position="166"/>
        <end position="180"/>
    </location>
</feature>
<reference evidence="5 7" key="1">
    <citation type="submission" date="2019-12" db="EMBL/GenBank/DDBJ databases">
        <title>Whole genome shotgun sequence of Streptomyces libani subsp. libani NBRC 13452.</title>
        <authorList>
            <person name="Ichikawa N."/>
            <person name="Kimura A."/>
            <person name="Kitahashi Y."/>
            <person name="Komaki H."/>
            <person name="Tamura T."/>
        </authorList>
    </citation>
    <scope>NUCLEOTIDE SEQUENCE [LARGE SCALE GENOMIC DNA]</scope>
    <source>
        <strain evidence="5 7">NBRC 13452</strain>
    </source>
</reference>
<keyword evidence="6" id="KW-0347">Helicase</keyword>
<dbReference type="GO" id="GO:0003678">
    <property type="term" value="F:DNA helicase activity"/>
    <property type="evidence" value="ECO:0007669"/>
    <property type="project" value="InterPro"/>
</dbReference>
<evidence type="ECO:0000313" key="7">
    <source>
        <dbReference type="Proteomes" id="UP000429552"/>
    </source>
</evidence>
<feature type="domain" description="DNA helicase DnaB-like N-terminal" evidence="4">
    <location>
        <begin position="5"/>
        <end position="56"/>
    </location>
</feature>
<evidence type="ECO:0000313" key="6">
    <source>
        <dbReference type="EMBL" id="WAU00080.1"/>
    </source>
</evidence>
<feature type="domain" description="DNA helicase DnaB-like N-terminal" evidence="4">
    <location>
        <begin position="187"/>
        <end position="256"/>
    </location>
</feature>
<dbReference type="GO" id="GO:0005829">
    <property type="term" value="C:cytosol"/>
    <property type="evidence" value="ECO:0007669"/>
    <property type="project" value="TreeGrafter"/>
</dbReference>
<keyword evidence="1" id="KW-0235">DNA replication</keyword>
<dbReference type="Pfam" id="PF00772">
    <property type="entry name" value="DnaB"/>
    <property type="match status" value="2"/>
</dbReference>
<feature type="region of interest" description="Disordered" evidence="3">
    <location>
        <begin position="161"/>
        <end position="183"/>
    </location>
</feature>
<feature type="region of interest" description="Disordered" evidence="3">
    <location>
        <begin position="339"/>
        <end position="396"/>
    </location>
</feature>
<dbReference type="InterPro" id="IPR007693">
    <property type="entry name" value="DNA_helicase_DnaB-like_N"/>
</dbReference>
<keyword evidence="8" id="KW-1185">Reference proteome</keyword>
<evidence type="ECO:0000256" key="1">
    <source>
        <dbReference type="ARBA" id="ARBA00022705"/>
    </source>
</evidence>
<dbReference type="InterPro" id="IPR016136">
    <property type="entry name" value="DNA_helicase_N/primase_C"/>
</dbReference>
<evidence type="ECO:0000256" key="2">
    <source>
        <dbReference type="ARBA" id="ARBA00023125"/>
    </source>
</evidence>
<dbReference type="PANTHER" id="PTHR30153:SF2">
    <property type="entry name" value="REPLICATIVE DNA HELICASE"/>
    <property type="match status" value="1"/>
</dbReference>
<dbReference type="EMBL" id="BLIP01000002">
    <property type="protein sequence ID" value="GFE25705.1"/>
    <property type="molecule type" value="Genomic_DNA"/>
</dbReference>
<dbReference type="Proteomes" id="UP000429552">
    <property type="component" value="Unassembled WGS sequence"/>
</dbReference>
<dbReference type="EMBL" id="CP114202">
    <property type="protein sequence ID" value="WAU00080.1"/>
    <property type="molecule type" value="Genomic_DNA"/>
</dbReference>
<evidence type="ECO:0000313" key="5">
    <source>
        <dbReference type="EMBL" id="GFE25705.1"/>
    </source>
</evidence>
<dbReference type="InterPro" id="IPR036185">
    <property type="entry name" value="DNA_heli_DnaB-like_N_sf"/>
</dbReference>
<gene>
    <name evidence="5" type="ORF">Sliba_61580</name>
    <name evidence="6" type="ORF">STRLI_006296</name>
</gene>
<feature type="compositionally biased region" description="Low complexity" evidence="3">
    <location>
        <begin position="372"/>
        <end position="385"/>
    </location>
</feature>
<keyword evidence="6" id="KW-0067">ATP-binding</keyword>
<keyword evidence="2" id="KW-0238">DNA-binding</keyword>
<dbReference type="SUPFAM" id="SSF48024">
    <property type="entry name" value="N-terminal domain of DnaB helicase"/>
    <property type="match status" value="2"/>
</dbReference>
<proteinExistence type="predicted"/>
<dbReference type="AlphaFoldDB" id="A0A640TUC2"/>
<evidence type="ECO:0000256" key="3">
    <source>
        <dbReference type="SAM" id="MobiDB-lite"/>
    </source>
</evidence>
<dbReference type="Proteomes" id="UP001210609">
    <property type="component" value="Chromosome"/>
</dbReference>
<name>A0A640TUC2_STRNI</name>
<keyword evidence="6" id="KW-0378">Hydrolase</keyword>
<dbReference type="GO" id="GO:0005524">
    <property type="term" value="F:ATP binding"/>
    <property type="evidence" value="ECO:0007669"/>
    <property type="project" value="InterPro"/>
</dbReference>
<dbReference type="GO" id="GO:0003677">
    <property type="term" value="F:DNA binding"/>
    <property type="evidence" value="ECO:0007669"/>
    <property type="project" value="UniProtKB-KW"/>
</dbReference>
<sequence>MTPLVHAEQAVLGAVFLAPGQLDHLSPWLRPEHFSRPAHTALYAAMLKLRSDDHPAAKAQGAGSPVPMSWMTGAVAEASKHTRGLTASYAHSLVAACPRPEHAVVYGRMVLEGAIHRSVAQHATRLHQAARADVIRGGVEESVHHADVLSDVLADLARRWGGEPRPVAPPASVPPPPAHPQPVDEQLLADEEFLLGCLSARPQKLDEVVSWLHPDDFADAGHQQIYRSLGALHHRGEPIDQLTVLWETQRRGALADRTLDAERVLRICDPSAFAGSAEYVGEQVVRASLVRTAAASARQVRALADDESLAPGQLIGYALHALGPLEEVRRRWRIATGPQAEPSRAVDQTAADPPAARIEAARSRSRPHLSNAAPAAASTAASRPAVLDRPHRRSPS</sequence>
<reference evidence="6 8" key="2">
    <citation type="submission" date="2022-12" db="EMBL/GenBank/DDBJ databases">
        <authorList>
            <person name="Ruckert C."/>
            <person name="Busche T."/>
            <person name="Kalinowski J."/>
            <person name="Wittmann C."/>
        </authorList>
    </citation>
    <scope>NUCLEOTIDE SEQUENCE [LARGE SCALE GENOMIC DNA]</scope>
    <source>
        <strain evidence="6 8">DSM 40555</strain>
    </source>
</reference>
<accession>A0A640TUC2</accession>